<dbReference type="PANTHER" id="PTHR43420">
    <property type="entry name" value="ACETYLTRANSFERASE"/>
    <property type="match status" value="1"/>
</dbReference>
<accession>A0A5S9PYU5</accession>
<sequence>MGIVRGHRGQRIGSALLSTALSHAWQTGLKRIELDVFADNEAAIHLYTKHGFSIEGTKRFPRYFDERHQDIVQMAQYRI</sequence>
<feature type="domain" description="N-acetyltransferase" evidence="3">
    <location>
        <begin position="1"/>
        <end position="79"/>
    </location>
</feature>
<dbReference type="Proteomes" id="UP000434580">
    <property type="component" value="Unassembled WGS sequence"/>
</dbReference>
<protein>
    <submittedName>
        <fullName evidence="4">Mycothiol acetyltransferase</fullName>
        <ecNumber evidence="4">2.3.1.189</ecNumber>
    </submittedName>
</protein>
<dbReference type="PROSITE" id="PS51186">
    <property type="entry name" value="GNAT"/>
    <property type="match status" value="1"/>
</dbReference>
<evidence type="ECO:0000313" key="4">
    <source>
        <dbReference type="EMBL" id="CAA0109956.1"/>
    </source>
</evidence>
<dbReference type="EMBL" id="CACSII010000016">
    <property type="protein sequence ID" value="CAA0109956.1"/>
    <property type="molecule type" value="Genomic_DNA"/>
</dbReference>
<proteinExistence type="predicted"/>
<organism evidence="4 5">
    <name type="scientific">BD1-7 clade bacterium</name>
    <dbReference type="NCBI Taxonomy" id="2029982"/>
    <lineage>
        <taxon>Bacteria</taxon>
        <taxon>Pseudomonadati</taxon>
        <taxon>Pseudomonadota</taxon>
        <taxon>Gammaproteobacteria</taxon>
        <taxon>Cellvibrionales</taxon>
        <taxon>Spongiibacteraceae</taxon>
        <taxon>BD1-7 clade</taxon>
    </lineage>
</organism>
<keyword evidence="2 4" id="KW-0012">Acyltransferase</keyword>
<gene>
    <name evidence="4" type="primary">mshD</name>
    <name evidence="4" type="ORF">DPBNPPHM_01336</name>
</gene>
<dbReference type="InterPro" id="IPR016181">
    <property type="entry name" value="Acyl_CoA_acyltransferase"/>
</dbReference>
<evidence type="ECO:0000313" key="5">
    <source>
        <dbReference type="Proteomes" id="UP000434580"/>
    </source>
</evidence>
<name>A0A5S9PYU5_9GAMM</name>
<dbReference type="InterPro" id="IPR000182">
    <property type="entry name" value="GNAT_dom"/>
</dbReference>
<dbReference type="CDD" id="cd04301">
    <property type="entry name" value="NAT_SF"/>
    <property type="match status" value="1"/>
</dbReference>
<dbReference type="GO" id="GO:0035447">
    <property type="term" value="F:mycothiol synthase activity"/>
    <property type="evidence" value="ECO:0007669"/>
    <property type="project" value="UniProtKB-EC"/>
</dbReference>
<evidence type="ECO:0000256" key="1">
    <source>
        <dbReference type="ARBA" id="ARBA00022679"/>
    </source>
</evidence>
<evidence type="ECO:0000256" key="2">
    <source>
        <dbReference type="ARBA" id="ARBA00023315"/>
    </source>
</evidence>
<dbReference type="AlphaFoldDB" id="A0A5S9PYU5"/>
<dbReference type="PANTHER" id="PTHR43420:SF47">
    <property type="entry name" value="N-ACETYLTRANSFERASE DOMAIN-CONTAINING PROTEIN"/>
    <property type="match status" value="1"/>
</dbReference>
<dbReference type="InterPro" id="IPR050680">
    <property type="entry name" value="YpeA/RimI_acetyltransf"/>
</dbReference>
<keyword evidence="1 4" id="KW-0808">Transferase</keyword>
<dbReference type="Gene3D" id="3.40.630.30">
    <property type="match status" value="1"/>
</dbReference>
<dbReference type="Pfam" id="PF00583">
    <property type="entry name" value="Acetyltransf_1"/>
    <property type="match status" value="1"/>
</dbReference>
<dbReference type="EC" id="2.3.1.189" evidence="4"/>
<dbReference type="SUPFAM" id="SSF55729">
    <property type="entry name" value="Acyl-CoA N-acyltransferases (Nat)"/>
    <property type="match status" value="1"/>
</dbReference>
<reference evidence="4 5" key="1">
    <citation type="submission" date="2019-11" db="EMBL/GenBank/DDBJ databases">
        <authorList>
            <person name="Holert J."/>
        </authorList>
    </citation>
    <scope>NUCLEOTIDE SEQUENCE [LARGE SCALE GENOMIC DNA]</scope>
    <source>
        <strain evidence="4">BC5_2</strain>
    </source>
</reference>
<evidence type="ECO:0000259" key="3">
    <source>
        <dbReference type="PROSITE" id="PS51186"/>
    </source>
</evidence>